<dbReference type="STRING" id="1227739.Hsw_3208"/>
<evidence type="ECO:0000313" key="2">
    <source>
        <dbReference type="EMBL" id="AHJ98803.1"/>
    </source>
</evidence>
<dbReference type="Pfam" id="PF17954">
    <property type="entry name" value="Pirin_C_2"/>
    <property type="match status" value="1"/>
</dbReference>
<dbReference type="Proteomes" id="UP000019423">
    <property type="component" value="Chromosome"/>
</dbReference>
<organism evidence="2 3">
    <name type="scientific">Hymenobacter swuensis DY53</name>
    <dbReference type="NCBI Taxonomy" id="1227739"/>
    <lineage>
        <taxon>Bacteria</taxon>
        <taxon>Pseudomonadati</taxon>
        <taxon>Bacteroidota</taxon>
        <taxon>Cytophagia</taxon>
        <taxon>Cytophagales</taxon>
        <taxon>Hymenobacteraceae</taxon>
        <taxon>Hymenobacter</taxon>
    </lineage>
</organism>
<gene>
    <name evidence="2" type="ORF">Hsw_3208</name>
</gene>
<feature type="domain" description="Quercetin 2,3-dioxygenase C-terminal cupin" evidence="1">
    <location>
        <begin position="162"/>
        <end position="227"/>
    </location>
</feature>
<proteinExistence type="predicted"/>
<dbReference type="RefSeq" id="WP_044002922.1">
    <property type="nucleotide sequence ID" value="NZ_CP007145.1"/>
</dbReference>
<dbReference type="KEGG" id="hsw:Hsw_3208"/>
<name>W8F1L2_9BACT</name>
<evidence type="ECO:0000313" key="3">
    <source>
        <dbReference type="Proteomes" id="UP000019423"/>
    </source>
</evidence>
<evidence type="ECO:0000259" key="1">
    <source>
        <dbReference type="Pfam" id="PF17954"/>
    </source>
</evidence>
<reference evidence="2 3" key="1">
    <citation type="submission" date="2014-01" db="EMBL/GenBank/DDBJ databases">
        <title>Complete genome sequence of ionizing-radiation resistance bacterium Hymenobacter swuensis DY53.</title>
        <authorList>
            <person name="Jung J.-H."/>
            <person name="Jeong S.-W."/>
            <person name="Joe M.-H."/>
            <person name="Cho y.-j."/>
            <person name="Kim M.-K."/>
            <person name="Lim S.-Y."/>
        </authorList>
    </citation>
    <scope>NUCLEOTIDE SEQUENCE [LARGE SCALE GENOMIC DNA]</scope>
    <source>
        <strain evidence="2 3">DY53</strain>
    </source>
</reference>
<dbReference type="PATRIC" id="fig|1227739.3.peg.3378"/>
<dbReference type="EMBL" id="CP007145">
    <property type="protein sequence ID" value="AHJ98803.1"/>
    <property type="molecule type" value="Genomic_DNA"/>
</dbReference>
<dbReference type="InterPro" id="IPR014710">
    <property type="entry name" value="RmlC-like_jellyroll"/>
</dbReference>
<dbReference type="SUPFAM" id="SSF51182">
    <property type="entry name" value="RmlC-like cupins"/>
    <property type="match status" value="1"/>
</dbReference>
<keyword evidence="3" id="KW-1185">Reference proteome</keyword>
<dbReference type="InterPro" id="IPR011051">
    <property type="entry name" value="RmlC_Cupin_sf"/>
</dbReference>
<dbReference type="InterPro" id="IPR041602">
    <property type="entry name" value="Quercetinase_C"/>
</dbReference>
<dbReference type="OrthoDB" id="321327at2"/>
<dbReference type="AlphaFoldDB" id="W8F1L2"/>
<accession>W8F1L2</accession>
<dbReference type="HOGENOM" id="CLU_064194_2_3_10"/>
<dbReference type="eggNOG" id="COG1741">
    <property type="taxonomic scope" value="Bacteria"/>
</dbReference>
<protein>
    <recommendedName>
        <fullName evidence="1">Quercetin 2,3-dioxygenase C-terminal cupin domain-containing protein</fullName>
    </recommendedName>
</protein>
<sequence>MIKQTPGRLYLAEQHGTLTTAQSSRSSVFSFGAFADVQRPAEGRLLAFNEETLSGGQQLTLPNSLAAYCVVVPLTGGIGCGDALSQEVVQVEEVWVARVPAGRAVVLTNPYPDAAVSFLHIWLADAAAPVAARAELFQYTFQQLESGLLEVTGGSVQLPFALSLGRFTGRQEAIYQPRRPDSLFFAYVLAGAFEIEGRLLHAKDGLALWQVAETELEALSNNALVVVLEVAP</sequence>
<dbReference type="Gene3D" id="2.60.120.10">
    <property type="entry name" value="Jelly Rolls"/>
    <property type="match status" value="1"/>
</dbReference>